<keyword evidence="2" id="KW-1185">Reference proteome</keyword>
<proteinExistence type="predicted"/>
<reference evidence="1" key="1">
    <citation type="submission" date="2023-03" db="EMBL/GenBank/DDBJ databases">
        <title>Massive genome expansion in bonnet fungi (Mycena s.s.) driven by repeated elements and novel gene families across ecological guilds.</title>
        <authorList>
            <consortium name="Lawrence Berkeley National Laboratory"/>
            <person name="Harder C.B."/>
            <person name="Miyauchi S."/>
            <person name="Viragh M."/>
            <person name="Kuo A."/>
            <person name="Thoen E."/>
            <person name="Andreopoulos B."/>
            <person name="Lu D."/>
            <person name="Skrede I."/>
            <person name="Drula E."/>
            <person name="Henrissat B."/>
            <person name="Morin E."/>
            <person name="Kohler A."/>
            <person name="Barry K."/>
            <person name="LaButti K."/>
            <person name="Morin E."/>
            <person name="Salamov A."/>
            <person name="Lipzen A."/>
            <person name="Mereny Z."/>
            <person name="Hegedus B."/>
            <person name="Baldrian P."/>
            <person name="Stursova M."/>
            <person name="Weitz H."/>
            <person name="Taylor A."/>
            <person name="Grigoriev I.V."/>
            <person name="Nagy L.G."/>
            <person name="Martin F."/>
            <person name="Kauserud H."/>
        </authorList>
    </citation>
    <scope>NUCLEOTIDE SEQUENCE</scope>
    <source>
        <strain evidence="1">CBHHK182m</strain>
    </source>
</reference>
<sequence length="195" mass="22156">MRHCVSENGILWHNGRSNTLLTKLCLIAVLTGDHDNQRLISVLALAPSLVEFCVQTRGMTELITIDELVSRLQPTTTSPQFLPRLEALTIGVYRFNHATALVDMLHARVHSDPHARVHSDPNIYSPLRSVRLFHCRIRLFWFSEDNKSRIRRLQAEGLEFVEVAGSAARQAMLSVPFFHADISDGQYWSPEKQSL</sequence>
<evidence type="ECO:0000313" key="1">
    <source>
        <dbReference type="EMBL" id="KAJ7738108.1"/>
    </source>
</evidence>
<name>A0AAD7MY43_9AGAR</name>
<organism evidence="1 2">
    <name type="scientific">Mycena metata</name>
    <dbReference type="NCBI Taxonomy" id="1033252"/>
    <lineage>
        <taxon>Eukaryota</taxon>
        <taxon>Fungi</taxon>
        <taxon>Dikarya</taxon>
        <taxon>Basidiomycota</taxon>
        <taxon>Agaricomycotina</taxon>
        <taxon>Agaricomycetes</taxon>
        <taxon>Agaricomycetidae</taxon>
        <taxon>Agaricales</taxon>
        <taxon>Marasmiineae</taxon>
        <taxon>Mycenaceae</taxon>
        <taxon>Mycena</taxon>
    </lineage>
</organism>
<dbReference type="EMBL" id="JARKIB010000113">
    <property type="protein sequence ID" value="KAJ7738108.1"/>
    <property type="molecule type" value="Genomic_DNA"/>
</dbReference>
<dbReference type="AlphaFoldDB" id="A0AAD7MY43"/>
<accession>A0AAD7MY43</accession>
<evidence type="ECO:0000313" key="2">
    <source>
        <dbReference type="Proteomes" id="UP001215598"/>
    </source>
</evidence>
<protein>
    <submittedName>
        <fullName evidence="1">Uncharacterized protein</fullName>
    </submittedName>
</protein>
<dbReference type="Proteomes" id="UP001215598">
    <property type="component" value="Unassembled WGS sequence"/>
</dbReference>
<comment type="caution">
    <text evidence="1">The sequence shown here is derived from an EMBL/GenBank/DDBJ whole genome shotgun (WGS) entry which is preliminary data.</text>
</comment>
<gene>
    <name evidence="1" type="ORF">B0H16DRAFT_1570844</name>
</gene>